<feature type="compositionally biased region" description="Basic and acidic residues" evidence="1">
    <location>
        <begin position="1084"/>
        <end position="1112"/>
    </location>
</feature>
<feature type="compositionally biased region" description="Basic and acidic residues" evidence="1">
    <location>
        <begin position="773"/>
        <end position="782"/>
    </location>
</feature>
<evidence type="ECO:0000256" key="1">
    <source>
        <dbReference type="SAM" id="MobiDB-lite"/>
    </source>
</evidence>
<protein>
    <submittedName>
        <fullName evidence="2">Uncharacterized protein</fullName>
    </submittedName>
</protein>
<dbReference type="AlphaFoldDB" id="A0A8H3UK02"/>
<feature type="region of interest" description="Disordered" evidence="1">
    <location>
        <begin position="580"/>
        <end position="602"/>
    </location>
</feature>
<feature type="compositionally biased region" description="Polar residues" evidence="1">
    <location>
        <begin position="857"/>
        <end position="867"/>
    </location>
</feature>
<reference evidence="2 3" key="1">
    <citation type="submission" date="2019-11" db="EMBL/GenBank/DDBJ databases">
        <title>Venturia inaequalis Genome Resource.</title>
        <authorList>
            <person name="Lichtner F.J."/>
        </authorList>
    </citation>
    <scope>NUCLEOTIDE SEQUENCE [LARGE SCALE GENOMIC DNA]</scope>
    <source>
        <strain evidence="2">Bline_iso_100314</strain>
    </source>
</reference>
<feature type="compositionally biased region" description="Basic and acidic residues" evidence="1">
    <location>
        <begin position="802"/>
        <end position="814"/>
    </location>
</feature>
<feature type="compositionally biased region" description="Polar residues" evidence="1">
    <location>
        <begin position="1067"/>
        <end position="1083"/>
    </location>
</feature>
<feature type="compositionally biased region" description="Polar residues" evidence="1">
    <location>
        <begin position="336"/>
        <end position="351"/>
    </location>
</feature>
<feature type="compositionally biased region" description="Low complexity" evidence="1">
    <location>
        <begin position="1055"/>
        <end position="1066"/>
    </location>
</feature>
<feature type="compositionally biased region" description="Polar residues" evidence="1">
    <location>
        <begin position="583"/>
        <end position="592"/>
    </location>
</feature>
<comment type="caution">
    <text evidence="2">The sequence shown here is derived from an EMBL/GenBank/DDBJ whole genome shotgun (WGS) entry which is preliminary data.</text>
</comment>
<feature type="compositionally biased region" description="Polar residues" evidence="1">
    <location>
        <begin position="1028"/>
        <end position="1044"/>
    </location>
</feature>
<dbReference type="Proteomes" id="UP000433883">
    <property type="component" value="Unassembled WGS sequence"/>
</dbReference>
<feature type="compositionally biased region" description="Low complexity" evidence="1">
    <location>
        <begin position="979"/>
        <end position="994"/>
    </location>
</feature>
<dbReference type="EMBL" id="WNWQ01000272">
    <property type="protein sequence ID" value="KAE9972167.1"/>
    <property type="molecule type" value="Genomic_DNA"/>
</dbReference>
<feature type="region of interest" description="Disordered" evidence="1">
    <location>
        <begin position="449"/>
        <end position="471"/>
    </location>
</feature>
<sequence length="1166" mass="126471">MDSPHLTKTNQRLSMRQQLKSMVKGSNWTGLVKHKSDASRLTAGSPTKSQVAELPAGYDFLTNGLPSTNRKPARERPRRRQERQKTVRLDNQRNSLYTLQIEEPNLDDLRKSFEQGDDRWSVANPATLQRELQKELAVGRGPAEKEVVNADPLQLPDHTETHIGSEASVAPSRVDSTRPDNDTVPELRKPTRKWEVKTDNLARPVSSATGNTEALKVSKTIESINKNRYSMPVMKEREHIAAATSYQNMCRRGSEMAPEVVSPLIEEMPVLAVVASNNTKEKRTIGIAGVDKPVIETKAATPPALQSNTPIAESMRSPSTFTFNINDNLRRAAPGATSTLNPNSNRHSIGDTNKLLEEDRESRSPIRKQPPTLNIKRSFSQGATSPTKKAGTQPNTPTYRPRRVSGAKMADRMAWIRELEEKSSGKGSPGRAAMYKNLQGGVADKLARFESSNKESGPNLTRANSHSSRMSTFNDAYGIENATGKRLSKASTMDDEFRRKLEEVAQNTKKKIEKEGDQEALIAQVNRDAELALKEEKRRSLKMESAGPFKYAYNEKAGRKTDLVPDPAKITTAATTPPADEVNLQSFTPTRRGSTKMPKFNVKDPNAVSASATALAEKKIATPVFGLKDPSAVAAAVNPSVAMEPQGDDYDPFNVMTYPVSKAMPAIRKLTAAETKERQLSMEALDSQPVGETAEEPVVPEPAVVDAPQVSEEPKGDMAEQPATQSPAVESEEIMQPQPTQESKTETATEQEPQSDQDKTAPAIETTGITTNETKDDTRAEASADPAAAVQEKEASQLVEQTKPEAHEETKMDETTQPTPKIEAKTSSLSMEPIALEPPRVAEDTKPEASPEVATIQAPSPNESTAAQEDETKAEKPVEPTTTQSPPPEQNTTMQKATTPDTTNELATDSPPADKATTAEVPVINTTPLTPPAKKEQPIPKYIALRERAQKAAEMTGKAAPGASAPVVAPSQTFSRLFGPPMSSGMGRSRSSSPVKGVVRSDGVVKKGAEVPTKKESNVKEELPVKATTPSTEKPSGKEISTQQAKEEISTPKENPVVVSNNASPNGTGSETESTDTPLAQDTSTEKEMVKEPTPLEKAKPAEVADGEKVWPIDETAPVPMEDEKTAAIAKESSMSARKVTPFPTSMSMSGGKDGLVKREEVIREE</sequence>
<evidence type="ECO:0000313" key="3">
    <source>
        <dbReference type="Proteomes" id="UP000433883"/>
    </source>
</evidence>
<gene>
    <name evidence="2" type="ORF">BLS_004169</name>
</gene>
<feature type="region of interest" description="Disordered" evidence="1">
    <location>
        <begin position="679"/>
        <end position="939"/>
    </location>
</feature>
<feature type="region of interest" description="Disordered" evidence="1">
    <location>
        <begin position="976"/>
        <end position="1166"/>
    </location>
</feature>
<feature type="compositionally biased region" description="Polar residues" evidence="1">
    <location>
        <begin position="737"/>
        <end position="754"/>
    </location>
</feature>
<feature type="compositionally biased region" description="Basic and acidic residues" evidence="1">
    <location>
        <begin position="1155"/>
        <end position="1166"/>
    </location>
</feature>
<feature type="region of interest" description="Disordered" evidence="1">
    <location>
        <begin position="24"/>
        <end position="90"/>
    </location>
</feature>
<feature type="compositionally biased region" description="Polar residues" evidence="1">
    <location>
        <begin position="894"/>
        <end position="907"/>
    </location>
</feature>
<feature type="compositionally biased region" description="Basic and acidic residues" evidence="1">
    <location>
        <begin position="354"/>
        <end position="364"/>
    </location>
</feature>
<feature type="compositionally biased region" description="Polar residues" evidence="1">
    <location>
        <begin position="371"/>
        <end position="398"/>
    </location>
</feature>
<feature type="region of interest" description="Disordered" evidence="1">
    <location>
        <begin position="332"/>
        <end position="407"/>
    </location>
</feature>
<feature type="compositionally biased region" description="Basic residues" evidence="1">
    <location>
        <begin position="71"/>
        <end position="82"/>
    </location>
</feature>
<feature type="compositionally biased region" description="Polar residues" evidence="1">
    <location>
        <begin position="815"/>
        <end position="830"/>
    </location>
</feature>
<organism evidence="2 3">
    <name type="scientific">Venturia inaequalis</name>
    <name type="common">Apple scab fungus</name>
    <dbReference type="NCBI Taxonomy" id="5025"/>
    <lineage>
        <taxon>Eukaryota</taxon>
        <taxon>Fungi</taxon>
        <taxon>Dikarya</taxon>
        <taxon>Ascomycota</taxon>
        <taxon>Pezizomycotina</taxon>
        <taxon>Dothideomycetes</taxon>
        <taxon>Pleosporomycetidae</taxon>
        <taxon>Venturiales</taxon>
        <taxon>Venturiaceae</taxon>
        <taxon>Venturia</taxon>
    </lineage>
</organism>
<name>A0A8H3UK02_VENIN</name>
<feature type="compositionally biased region" description="Basic and acidic residues" evidence="1">
    <location>
        <begin position="840"/>
        <end position="849"/>
    </location>
</feature>
<feature type="compositionally biased region" description="Basic and acidic residues" evidence="1">
    <location>
        <begin position="175"/>
        <end position="186"/>
    </location>
</feature>
<feature type="region of interest" description="Disordered" evidence="1">
    <location>
        <begin position="155"/>
        <end position="186"/>
    </location>
</feature>
<feature type="compositionally biased region" description="Polar residues" evidence="1">
    <location>
        <begin position="454"/>
        <end position="471"/>
    </location>
</feature>
<evidence type="ECO:0000313" key="2">
    <source>
        <dbReference type="EMBL" id="KAE9972167.1"/>
    </source>
</evidence>
<proteinExistence type="predicted"/>
<feature type="compositionally biased region" description="Basic and acidic residues" evidence="1">
    <location>
        <begin position="1003"/>
        <end position="1024"/>
    </location>
</feature>
<accession>A0A8H3UK02</accession>